<keyword evidence="5 6" id="KW-0539">Nucleus</keyword>
<dbReference type="PANTHER" id="PTHR33057">
    <property type="entry name" value="TRANSCRIPTION REPRESSOR OFP7-RELATED"/>
    <property type="match status" value="1"/>
</dbReference>
<evidence type="ECO:0000256" key="5">
    <source>
        <dbReference type="ARBA" id="ARBA00023242"/>
    </source>
</evidence>
<dbReference type="EMBL" id="KZ451993">
    <property type="protein sequence ID" value="PKA53619.1"/>
    <property type="molecule type" value="Genomic_DNA"/>
</dbReference>
<dbReference type="GO" id="GO:0045892">
    <property type="term" value="P:negative regulation of DNA-templated transcription"/>
    <property type="evidence" value="ECO:0007669"/>
    <property type="project" value="UniProtKB-UniRule"/>
</dbReference>
<feature type="compositionally biased region" description="Polar residues" evidence="7">
    <location>
        <begin position="178"/>
        <end position="193"/>
    </location>
</feature>
<feature type="domain" description="OVATE" evidence="8">
    <location>
        <begin position="197"/>
        <end position="256"/>
    </location>
</feature>
<evidence type="ECO:0000313" key="10">
    <source>
        <dbReference type="Proteomes" id="UP000236161"/>
    </source>
</evidence>
<feature type="region of interest" description="Disordered" evidence="7">
    <location>
        <begin position="100"/>
        <end position="124"/>
    </location>
</feature>
<dbReference type="AlphaFoldDB" id="A0A2I0ADJ8"/>
<evidence type="ECO:0000256" key="6">
    <source>
        <dbReference type="RuleBase" id="RU367028"/>
    </source>
</evidence>
<comment type="function">
    <text evidence="6">Transcriptional repressor that regulates multiple aspects of plant growth and development.</text>
</comment>
<dbReference type="NCBIfam" id="TIGR01568">
    <property type="entry name" value="A_thal_3678"/>
    <property type="match status" value="1"/>
</dbReference>
<evidence type="ECO:0000256" key="3">
    <source>
        <dbReference type="ARBA" id="ARBA00023015"/>
    </source>
</evidence>
<name>A0A2I0ADJ8_9ASPA</name>
<accession>A0A2I0ADJ8</accession>
<dbReference type="InterPro" id="IPR038933">
    <property type="entry name" value="Ovate"/>
</dbReference>
<evidence type="ECO:0000256" key="1">
    <source>
        <dbReference type="ARBA" id="ARBA00004123"/>
    </source>
</evidence>
<dbReference type="Proteomes" id="UP000236161">
    <property type="component" value="Unassembled WGS sequence"/>
</dbReference>
<keyword evidence="3 6" id="KW-0805">Transcription regulation</keyword>
<dbReference type="GO" id="GO:0005634">
    <property type="term" value="C:nucleus"/>
    <property type="evidence" value="ECO:0007669"/>
    <property type="project" value="UniProtKB-SubCell"/>
</dbReference>
<evidence type="ECO:0000313" key="9">
    <source>
        <dbReference type="EMBL" id="PKA53619.1"/>
    </source>
</evidence>
<dbReference type="InterPro" id="IPR006458">
    <property type="entry name" value="Ovate_C"/>
</dbReference>
<evidence type="ECO:0000256" key="2">
    <source>
        <dbReference type="ARBA" id="ARBA00022491"/>
    </source>
</evidence>
<keyword evidence="10" id="KW-1185">Reference proteome</keyword>
<reference evidence="9 10" key="1">
    <citation type="journal article" date="2017" name="Nature">
        <title>The Apostasia genome and the evolution of orchids.</title>
        <authorList>
            <person name="Zhang G.Q."/>
            <person name="Liu K.W."/>
            <person name="Li Z."/>
            <person name="Lohaus R."/>
            <person name="Hsiao Y.Y."/>
            <person name="Niu S.C."/>
            <person name="Wang J.Y."/>
            <person name="Lin Y.C."/>
            <person name="Xu Q."/>
            <person name="Chen L.J."/>
            <person name="Yoshida K."/>
            <person name="Fujiwara S."/>
            <person name="Wang Z.W."/>
            <person name="Zhang Y.Q."/>
            <person name="Mitsuda N."/>
            <person name="Wang M."/>
            <person name="Liu G.H."/>
            <person name="Pecoraro L."/>
            <person name="Huang H.X."/>
            <person name="Xiao X.J."/>
            <person name="Lin M."/>
            <person name="Wu X.Y."/>
            <person name="Wu W.L."/>
            <person name="Chen Y.Y."/>
            <person name="Chang S.B."/>
            <person name="Sakamoto S."/>
            <person name="Ohme-Takagi M."/>
            <person name="Yagi M."/>
            <person name="Zeng S.J."/>
            <person name="Shen C.Y."/>
            <person name="Yeh C.M."/>
            <person name="Luo Y.B."/>
            <person name="Tsai W.C."/>
            <person name="Van de Peer Y."/>
            <person name="Liu Z.J."/>
        </authorList>
    </citation>
    <scope>NUCLEOTIDE SEQUENCE [LARGE SCALE GENOMIC DNA]</scope>
    <source>
        <strain evidence="10">cv. Shenzhen</strain>
        <tissue evidence="9">Stem</tissue>
    </source>
</reference>
<dbReference type="Pfam" id="PF04844">
    <property type="entry name" value="Ovate"/>
    <property type="match status" value="1"/>
</dbReference>
<evidence type="ECO:0000259" key="8">
    <source>
        <dbReference type="PROSITE" id="PS51754"/>
    </source>
</evidence>
<feature type="region of interest" description="Disordered" evidence="7">
    <location>
        <begin position="142"/>
        <end position="198"/>
    </location>
</feature>
<dbReference type="PANTHER" id="PTHR33057:SF224">
    <property type="entry name" value="TRANSCRIPTION REPRESSOR"/>
    <property type="match status" value="1"/>
</dbReference>
<dbReference type="OrthoDB" id="1928390at2759"/>
<keyword evidence="2 6" id="KW-0678">Repressor</keyword>
<evidence type="ECO:0000256" key="4">
    <source>
        <dbReference type="ARBA" id="ARBA00023163"/>
    </source>
</evidence>
<comment type="subcellular location">
    <subcellularLocation>
        <location evidence="1 6">Nucleus</location>
    </subcellularLocation>
</comment>
<dbReference type="STRING" id="1088818.A0A2I0ADJ8"/>
<sequence length="276" mass="30371">MSRRIRLGLFDSCRSLDDIVHQPLVPMDTESPPTASLRRLAPIVSSSACRRLRRHRPPLNLSADADIAADDLSVARETPAYLWRQEEKWHVVAISDGSSTSLPQKIDRSGGVDGGGNFSPPPPPLATMTATHRTEITVRRLWRQSQKQGRDPPMAEAHDSFPGDGGTHTLIMSSSSSPTANQTSPDTTSSSRESVAVIKRSADPRADFRRSIAEMVVEKGIYDAGDLEQLLQCFLSLNPEHHHGAIVAAFADVWEMLFPATPWRLSPSPRHPLSLY</sequence>
<evidence type="ECO:0000256" key="7">
    <source>
        <dbReference type="SAM" id="MobiDB-lite"/>
    </source>
</evidence>
<gene>
    <name evidence="9" type="ORF">AXF42_Ash009115</name>
</gene>
<dbReference type="PROSITE" id="PS51754">
    <property type="entry name" value="OVATE"/>
    <property type="match status" value="1"/>
</dbReference>
<keyword evidence="4 6" id="KW-0804">Transcription</keyword>
<protein>
    <recommendedName>
        <fullName evidence="6">Transcription repressor</fullName>
    </recommendedName>
    <alternativeName>
        <fullName evidence="6">Ovate family protein</fullName>
    </alternativeName>
</protein>
<proteinExistence type="predicted"/>
<organism evidence="9 10">
    <name type="scientific">Apostasia shenzhenica</name>
    <dbReference type="NCBI Taxonomy" id="1088818"/>
    <lineage>
        <taxon>Eukaryota</taxon>
        <taxon>Viridiplantae</taxon>
        <taxon>Streptophyta</taxon>
        <taxon>Embryophyta</taxon>
        <taxon>Tracheophyta</taxon>
        <taxon>Spermatophyta</taxon>
        <taxon>Magnoliopsida</taxon>
        <taxon>Liliopsida</taxon>
        <taxon>Asparagales</taxon>
        <taxon>Orchidaceae</taxon>
        <taxon>Apostasioideae</taxon>
        <taxon>Apostasia</taxon>
    </lineage>
</organism>